<feature type="compositionally biased region" description="Pro residues" evidence="1">
    <location>
        <begin position="28"/>
        <end position="45"/>
    </location>
</feature>
<evidence type="ECO:0000256" key="1">
    <source>
        <dbReference type="SAM" id="MobiDB-lite"/>
    </source>
</evidence>
<evidence type="ECO:0000313" key="2">
    <source>
        <dbReference type="EMBL" id="CAC5406791.1"/>
    </source>
</evidence>
<dbReference type="AlphaFoldDB" id="A0A6J8DGR4"/>
<reference evidence="2 3" key="1">
    <citation type="submission" date="2020-06" db="EMBL/GenBank/DDBJ databases">
        <authorList>
            <person name="Li R."/>
            <person name="Bekaert M."/>
        </authorList>
    </citation>
    <scope>NUCLEOTIDE SEQUENCE [LARGE SCALE GENOMIC DNA]</scope>
    <source>
        <strain evidence="3">wild</strain>
    </source>
</reference>
<sequence>MRASLIEKGIAQPVLPVAHFDQSDRTIPAPPPLPVPLPPPLPPPRNSKAGENVYHNEITKHPHIRDVDCQTTQSLQRSVKPQPVQHEIRQQEITVYYDQAPFFERFCMYQGYNPKDMKPYPVTFEPSVMCIHDNDSKTYESIQPSNDSSSNTEEFMSIDDVTCDEIKKHCCYYIFCCGICCD</sequence>
<accession>A0A6J8DGR4</accession>
<organism evidence="2 3">
    <name type="scientific">Mytilus coruscus</name>
    <name type="common">Sea mussel</name>
    <dbReference type="NCBI Taxonomy" id="42192"/>
    <lineage>
        <taxon>Eukaryota</taxon>
        <taxon>Metazoa</taxon>
        <taxon>Spiralia</taxon>
        <taxon>Lophotrochozoa</taxon>
        <taxon>Mollusca</taxon>
        <taxon>Bivalvia</taxon>
        <taxon>Autobranchia</taxon>
        <taxon>Pteriomorphia</taxon>
        <taxon>Mytilida</taxon>
        <taxon>Mytiloidea</taxon>
        <taxon>Mytilidae</taxon>
        <taxon>Mytilinae</taxon>
        <taxon>Mytilus</taxon>
    </lineage>
</organism>
<feature type="region of interest" description="Disordered" evidence="1">
    <location>
        <begin position="22"/>
        <end position="47"/>
    </location>
</feature>
<gene>
    <name evidence="2" type="ORF">MCOR_40327</name>
</gene>
<protein>
    <submittedName>
        <fullName evidence="2">Uncharacterized protein</fullName>
    </submittedName>
</protein>
<evidence type="ECO:0000313" key="3">
    <source>
        <dbReference type="Proteomes" id="UP000507470"/>
    </source>
</evidence>
<dbReference type="Proteomes" id="UP000507470">
    <property type="component" value="Unassembled WGS sequence"/>
</dbReference>
<dbReference type="OrthoDB" id="6105757at2759"/>
<keyword evidence="3" id="KW-1185">Reference proteome</keyword>
<proteinExistence type="predicted"/>
<dbReference type="EMBL" id="CACVKT020007264">
    <property type="protein sequence ID" value="CAC5406791.1"/>
    <property type="molecule type" value="Genomic_DNA"/>
</dbReference>
<name>A0A6J8DGR4_MYTCO</name>